<dbReference type="Gene3D" id="3.90.230.10">
    <property type="entry name" value="Creatinase/methionine aminopeptidase superfamily"/>
    <property type="match status" value="1"/>
</dbReference>
<dbReference type="GO" id="GO:0046872">
    <property type="term" value="F:metal ion binding"/>
    <property type="evidence" value="ECO:0007669"/>
    <property type="project" value="UniProtKB-KW"/>
</dbReference>
<dbReference type="InterPro" id="IPR029149">
    <property type="entry name" value="Creatin/AminoP/Spt16_N"/>
</dbReference>
<evidence type="ECO:0000259" key="7">
    <source>
        <dbReference type="Pfam" id="PF01321"/>
    </source>
</evidence>
<dbReference type="AlphaFoldDB" id="A0A0F0CNP8"/>
<protein>
    <submittedName>
        <fullName evidence="8">Xaa-Pro dipeptidase</fullName>
    </submittedName>
</protein>
<keyword evidence="9" id="KW-1185">Reference proteome</keyword>
<dbReference type="Pfam" id="PF01321">
    <property type="entry name" value="Creatinase_N"/>
    <property type="match status" value="1"/>
</dbReference>
<evidence type="ECO:0000256" key="3">
    <source>
        <dbReference type="ARBA" id="ARBA00022801"/>
    </source>
</evidence>
<dbReference type="InterPro" id="IPR001131">
    <property type="entry name" value="Peptidase_M24B_aminopep-P_CS"/>
</dbReference>
<evidence type="ECO:0000256" key="2">
    <source>
        <dbReference type="ARBA" id="ARBA00022723"/>
    </source>
</evidence>
<dbReference type="InterPro" id="IPR050659">
    <property type="entry name" value="Peptidase_M24B"/>
</dbReference>
<comment type="similarity">
    <text evidence="5">Belongs to the peptidase M24B family.</text>
</comment>
<feature type="domain" description="Peptidase M24" evidence="6">
    <location>
        <begin position="144"/>
        <end position="346"/>
    </location>
</feature>
<sequence>MNHQNIYNNFLEKARDNIKENGLDALIVSFQSDIKYITGFYIEGAVLFIHSSAQSVYFTDKMNETLVRDGLLGINVEVRAGAFIEGIKNYIRETSVKNLGIDENSLSLVLYTRLIKENTEVNFISKSGDIIKNLRLLKEDFEIEHIKKAAKETVKIWNNIKKEIKPGIREIDLAFMIDIAMREKGYENSFKTITAFAENTSYPHAISGNRKLKANEHVLADFGLKVNGYCSDLTRIWANGRINPSVKNIEKYVRFAQESAIKMIGHGVNISVVVQAADKVFTENILDKYVCHSLGHGVGLDIHEEPFLRSNSNVVLRKGMIITVEPGLYIPGVGGIRIEDMVLVTEKGCEVLTR</sequence>
<keyword evidence="4" id="KW-0482">Metalloprotease</keyword>
<keyword evidence="1" id="KW-0645">Protease</keyword>
<dbReference type="EMBL" id="JYNY01000516">
    <property type="protein sequence ID" value="KJJ83639.1"/>
    <property type="molecule type" value="Genomic_DNA"/>
</dbReference>
<proteinExistence type="inferred from homology"/>
<feature type="domain" description="Creatinase N-terminal" evidence="7">
    <location>
        <begin position="11"/>
        <end position="136"/>
    </location>
</feature>
<dbReference type="Gene3D" id="3.40.350.10">
    <property type="entry name" value="Creatinase/prolidase N-terminal domain"/>
    <property type="match status" value="1"/>
</dbReference>
<evidence type="ECO:0000256" key="1">
    <source>
        <dbReference type="ARBA" id="ARBA00022670"/>
    </source>
</evidence>
<dbReference type="PROSITE" id="PS00491">
    <property type="entry name" value="PROLINE_PEPTIDASE"/>
    <property type="match status" value="1"/>
</dbReference>
<evidence type="ECO:0000256" key="5">
    <source>
        <dbReference type="RuleBase" id="RU000590"/>
    </source>
</evidence>
<accession>A0A0F0CNP8</accession>
<dbReference type="PANTHER" id="PTHR46112:SF2">
    <property type="entry name" value="XAA-PRO AMINOPEPTIDASE P-RELATED"/>
    <property type="match status" value="1"/>
</dbReference>
<name>A0A0F0CNP8_9BACT</name>
<evidence type="ECO:0000259" key="6">
    <source>
        <dbReference type="Pfam" id="PF00557"/>
    </source>
</evidence>
<reference evidence="8 9" key="1">
    <citation type="submission" date="2015-02" db="EMBL/GenBank/DDBJ databases">
        <title>Single-cell genomics of uncultivated deep-branching MTB reveals a conserved set of magnetosome genes.</title>
        <authorList>
            <person name="Kolinko S."/>
            <person name="Richter M."/>
            <person name="Glockner F.O."/>
            <person name="Brachmann A."/>
            <person name="Schuler D."/>
        </authorList>
    </citation>
    <scope>NUCLEOTIDE SEQUENCE [LARGE SCALE GENOMIC DNA]</scope>
    <source>
        <strain evidence="8">SKK-01</strain>
    </source>
</reference>
<evidence type="ECO:0000313" key="9">
    <source>
        <dbReference type="Proteomes" id="UP000033428"/>
    </source>
</evidence>
<dbReference type="PANTHER" id="PTHR46112">
    <property type="entry name" value="AMINOPEPTIDASE"/>
    <property type="match status" value="1"/>
</dbReference>
<dbReference type="GO" id="GO:0006508">
    <property type="term" value="P:proteolysis"/>
    <property type="evidence" value="ECO:0007669"/>
    <property type="project" value="UniProtKB-KW"/>
</dbReference>
<dbReference type="InterPro" id="IPR036005">
    <property type="entry name" value="Creatinase/aminopeptidase-like"/>
</dbReference>
<dbReference type="SUPFAM" id="SSF53092">
    <property type="entry name" value="Creatinase/prolidase N-terminal domain"/>
    <property type="match status" value="1"/>
</dbReference>
<gene>
    <name evidence="8" type="ORF">OMAG_002498</name>
</gene>
<dbReference type="PATRIC" id="fig|1609969.3.peg.2681"/>
<dbReference type="Proteomes" id="UP000033428">
    <property type="component" value="Unassembled WGS sequence"/>
</dbReference>
<keyword evidence="3" id="KW-0378">Hydrolase</keyword>
<comment type="caution">
    <text evidence="8">The sequence shown here is derived from an EMBL/GenBank/DDBJ whole genome shotgun (WGS) entry which is preliminary data.</text>
</comment>
<dbReference type="InterPro" id="IPR000994">
    <property type="entry name" value="Pept_M24"/>
</dbReference>
<dbReference type="InterPro" id="IPR000587">
    <property type="entry name" value="Creatinase_N"/>
</dbReference>
<dbReference type="GO" id="GO:0008237">
    <property type="term" value="F:metallopeptidase activity"/>
    <property type="evidence" value="ECO:0007669"/>
    <property type="project" value="UniProtKB-KW"/>
</dbReference>
<organism evidence="8 9">
    <name type="scientific">Candidatus Omnitrophus magneticus</name>
    <dbReference type="NCBI Taxonomy" id="1609969"/>
    <lineage>
        <taxon>Bacteria</taxon>
        <taxon>Pseudomonadati</taxon>
        <taxon>Candidatus Omnitrophota</taxon>
        <taxon>Candidatus Omnitrophus</taxon>
    </lineage>
</organism>
<evidence type="ECO:0000313" key="8">
    <source>
        <dbReference type="EMBL" id="KJJ83639.1"/>
    </source>
</evidence>
<dbReference type="Pfam" id="PF00557">
    <property type="entry name" value="Peptidase_M24"/>
    <property type="match status" value="1"/>
</dbReference>
<evidence type="ECO:0000256" key="4">
    <source>
        <dbReference type="ARBA" id="ARBA00023049"/>
    </source>
</evidence>
<dbReference type="SUPFAM" id="SSF55920">
    <property type="entry name" value="Creatinase/aminopeptidase"/>
    <property type="match status" value="1"/>
</dbReference>
<keyword evidence="2 5" id="KW-0479">Metal-binding</keyword>